<dbReference type="InterPro" id="IPR046953">
    <property type="entry name" value="Spore_GerAC-like_C"/>
</dbReference>
<keyword evidence="4" id="KW-0732">Signal</keyword>
<sequence length="377" mass="42431">MLNRMKVIPVVCFVVLMSSCVEPEYISEVGLTTMVGYDLIDEGMIEGSNLTFQFDPAEPNNLKFFSGQSKTSKGIRQELNAQSSYKIVSGQIRVALYGKSLAEKGIFSIVDTLARDSAIGTMMYLSVSEAKAVDIIKRNLQESIETKTKFYELIKQNIESEHILSCTLHEFLQSYYMVGEDPSLPMISLKEDLVSIIGTGLFKKDKLVGFIDLKESFFLKVVKDEFTSGTLELEFPREKLQDILTGKGVTSTNEVFVTIDNIKSTSTIKLIDKKIPSFKVDLNIDARLLEISEELVMGEKGIIALLEKEIAQKIEDKTVDLFEKLKSMESDPIGFGKSYDSQTKNEPLNEEEWRKLYANSEYDINVNLKIFSTGVID</sequence>
<gene>
    <name evidence="10" type="ORF">LC087_03125</name>
</gene>
<evidence type="ECO:0000256" key="2">
    <source>
        <dbReference type="ARBA" id="ARBA00007886"/>
    </source>
</evidence>
<dbReference type="RefSeq" id="WP_226539037.1">
    <property type="nucleotide sequence ID" value="NZ_CP129013.1"/>
</dbReference>
<keyword evidence="11" id="KW-1185">Reference proteome</keyword>
<accession>A0ABY9JUW8</accession>
<keyword evidence="6" id="KW-0564">Palmitate</keyword>
<comment type="similarity">
    <text evidence="2">Belongs to the GerABKC lipoprotein family.</text>
</comment>
<evidence type="ECO:0000256" key="4">
    <source>
        <dbReference type="ARBA" id="ARBA00022729"/>
    </source>
</evidence>
<protein>
    <submittedName>
        <fullName evidence="10">Ger(X)C family spore germination protein</fullName>
    </submittedName>
</protein>
<evidence type="ECO:0000259" key="8">
    <source>
        <dbReference type="Pfam" id="PF05504"/>
    </source>
</evidence>
<dbReference type="InterPro" id="IPR008844">
    <property type="entry name" value="Spore_GerAC-like"/>
</dbReference>
<keyword evidence="5" id="KW-0472">Membrane</keyword>
<proteinExistence type="inferred from homology"/>
<evidence type="ECO:0000256" key="3">
    <source>
        <dbReference type="ARBA" id="ARBA00022544"/>
    </source>
</evidence>
<dbReference type="InterPro" id="IPR057336">
    <property type="entry name" value="GerAC_N"/>
</dbReference>
<dbReference type="Pfam" id="PF05504">
    <property type="entry name" value="Spore_GerAC"/>
    <property type="match status" value="1"/>
</dbReference>
<evidence type="ECO:0000256" key="5">
    <source>
        <dbReference type="ARBA" id="ARBA00023136"/>
    </source>
</evidence>
<evidence type="ECO:0000256" key="1">
    <source>
        <dbReference type="ARBA" id="ARBA00004635"/>
    </source>
</evidence>
<dbReference type="EMBL" id="CP129013">
    <property type="protein sequence ID" value="WLR43206.1"/>
    <property type="molecule type" value="Genomic_DNA"/>
</dbReference>
<dbReference type="PANTHER" id="PTHR35789:SF1">
    <property type="entry name" value="SPORE GERMINATION PROTEIN B3"/>
    <property type="match status" value="1"/>
</dbReference>
<evidence type="ECO:0000259" key="9">
    <source>
        <dbReference type="Pfam" id="PF25198"/>
    </source>
</evidence>
<evidence type="ECO:0000256" key="7">
    <source>
        <dbReference type="ARBA" id="ARBA00023288"/>
    </source>
</evidence>
<feature type="domain" description="Spore germination GerAC-like C-terminal" evidence="8">
    <location>
        <begin position="198"/>
        <end position="374"/>
    </location>
</feature>
<comment type="subcellular location">
    <subcellularLocation>
        <location evidence="1">Membrane</location>
        <topology evidence="1">Lipid-anchor</topology>
    </subcellularLocation>
</comment>
<dbReference type="InterPro" id="IPR038501">
    <property type="entry name" value="Spore_GerAC_C_sf"/>
</dbReference>
<reference evidence="10 11" key="1">
    <citation type="submission" date="2023-06" db="EMBL/GenBank/DDBJ databases">
        <title>Five Gram-positive bacteria isolated from mangrove sediments in Shenzhen, Guangdong, China.</title>
        <authorList>
            <person name="Yu S."/>
            <person name="Zheng W."/>
            <person name="Huang Y."/>
        </authorList>
    </citation>
    <scope>NUCLEOTIDE SEQUENCE [LARGE SCALE GENOMIC DNA]</scope>
    <source>
        <strain evidence="10 11">SaN35-3</strain>
    </source>
</reference>
<organism evidence="10 11">
    <name type="scientific">Bacillus carboniphilus</name>
    <dbReference type="NCBI Taxonomy" id="86663"/>
    <lineage>
        <taxon>Bacteria</taxon>
        <taxon>Bacillati</taxon>
        <taxon>Bacillota</taxon>
        <taxon>Bacilli</taxon>
        <taxon>Bacillales</taxon>
        <taxon>Bacillaceae</taxon>
        <taxon>Bacillus</taxon>
    </lineage>
</organism>
<name>A0ABY9JUW8_9BACI</name>
<keyword evidence="7" id="KW-0449">Lipoprotein</keyword>
<evidence type="ECO:0000256" key="6">
    <source>
        <dbReference type="ARBA" id="ARBA00023139"/>
    </source>
</evidence>
<dbReference type="Proteomes" id="UP001197974">
    <property type="component" value="Chromosome"/>
</dbReference>
<dbReference type="Gene3D" id="3.30.300.210">
    <property type="entry name" value="Nutrient germinant receptor protein C, domain 3"/>
    <property type="match status" value="1"/>
</dbReference>
<dbReference type="Pfam" id="PF25198">
    <property type="entry name" value="Spore_GerAC_N"/>
    <property type="match status" value="1"/>
</dbReference>
<keyword evidence="3" id="KW-0309">Germination</keyword>
<dbReference type="NCBIfam" id="TIGR02887">
    <property type="entry name" value="spore_ger_x_C"/>
    <property type="match status" value="1"/>
</dbReference>
<evidence type="ECO:0000313" key="11">
    <source>
        <dbReference type="Proteomes" id="UP001197974"/>
    </source>
</evidence>
<feature type="domain" description="Spore germination protein N-terminal" evidence="9">
    <location>
        <begin position="26"/>
        <end position="188"/>
    </location>
</feature>
<dbReference type="PANTHER" id="PTHR35789">
    <property type="entry name" value="SPORE GERMINATION PROTEIN B3"/>
    <property type="match status" value="1"/>
</dbReference>
<evidence type="ECO:0000313" key="10">
    <source>
        <dbReference type="EMBL" id="WLR43206.1"/>
    </source>
</evidence>
<dbReference type="PROSITE" id="PS51257">
    <property type="entry name" value="PROKAR_LIPOPROTEIN"/>
    <property type="match status" value="1"/>
</dbReference>